<dbReference type="PROSITE" id="PS00041">
    <property type="entry name" value="HTH_ARAC_FAMILY_1"/>
    <property type="match status" value="1"/>
</dbReference>
<dbReference type="PANTHER" id="PTHR43280">
    <property type="entry name" value="ARAC-FAMILY TRANSCRIPTIONAL REGULATOR"/>
    <property type="match status" value="1"/>
</dbReference>
<evidence type="ECO:0000259" key="5">
    <source>
        <dbReference type="PROSITE" id="PS01124"/>
    </source>
</evidence>
<gene>
    <name evidence="6" type="ORF">J2X05_002136</name>
</gene>
<comment type="caution">
    <text evidence="6">The sequence shown here is derived from an EMBL/GenBank/DDBJ whole genome shotgun (WGS) entry which is preliminary data.</text>
</comment>
<dbReference type="RefSeq" id="WP_310072184.1">
    <property type="nucleotide sequence ID" value="NZ_JAVDVX010000003.1"/>
</dbReference>
<dbReference type="EMBL" id="JAVDVX010000003">
    <property type="protein sequence ID" value="MDR7090114.1"/>
    <property type="molecule type" value="Genomic_DNA"/>
</dbReference>
<organism evidence="6 7">
    <name type="scientific">Cellvibrio fibrivorans</name>
    <dbReference type="NCBI Taxonomy" id="126350"/>
    <lineage>
        <taxon>Bacteria</taxon>
        <taxon>Pseudomonadati</taxon>
        <taxon>Pseudomonadota</taxon>
        <taxon>Gammaproteobacteria</taxon>
        <taxon>Cellvibrionales</taxon>
        <taxon>Cellvibrionaceae</taxon>
        <taxon>Cellvibrio</taxon>
    </lineage>
</organism>
<evidence type="ECO:0000256" key="1">
    <source>
        <dbReference type="ARBA" id="ARBA00023015"/>
    </source>
</evidence>
<evidence type="ECO:0000256" key="2">
    <source>
        <dbReference type="ARBA" id="ARBA00023125"/>
    </source>
</evidence>
<dbReference type="InterPro" id="IPR018062">
    <property type="entry name" value="HTH_AraC-typ_CS"/>
</dbReference>
<dbReference type="PANTHER" id="PTHR43280:SF29">
    <property type="entry name" value="ARAC-FAMILY TRANSCRIPTIONAL REGULATOR"/>
    <property type="match status" value="1"/>
</dbReference>
<dbReference type="InterPro" id="IPR018060">
    <property type="entry name" value="HTH_AraC"/>
</dbReference>
<feature type="transmembrane region" description="Helical" evidence="4">
    <location>
        <begin position="6"/>
        <end position="27"/>
    </location>
</feature>
<keyword evidence="4" id="KW-1133">Transmembrane helix</keyword>
<keyword evidence="4" id="KW-0472">Membrane</keyword>
<dbReference type="InterPro" id="IPR009057">
    <property type="entry name" value="Homeodomain-like_sf"/>
</dbReference>
<dbReference type="SUPFAM" id="SSF46689">
    <property type="entry name" value="Homeodomain-like"/>
    <property type="match status" value="1"/>
</dbReference>
<feature type="transmembrane region" description="Helical" evidence="4">
    <location>
        <begin position="133"/>
        <end position="159"/>
    </location>
</feature>
<dbReference type="InterPro" id="IPR020449">
    <property type="entry name" value="Tscrpt_reg_AraC-type_HTH"/>
</dbReference>
<dbReference type="Proteomes" id="UP001253595">
    <property type="component" value="Unassembled WGS sequence"/>
</dbReference>
<dbReference type="SMART" id="SM00342">
    <property type="entry name" value="HTH_ARAC"/>
    <property type="match status" value="1"/>
</dbReference>
<feature type="transmembrane region" description="Helical" evidence="4">
    <location>
        <begin position="102"/>
        <end position="121"/>
    </location>
</feature>
<dbReference type="PRINTS" id="PR00032">
    <property type="entry name" value="HTHARAC"/>
</dbReference>
<feature type="transmembrane region" description="Helical" evidence="4">
    <location>
        <begin position="218"/>
        <end position="235"/>
    </location>
</feature>
<name>A0ABU1UY38_9GAMM</name>
<feature type="transmembrane region" description="Helical" evidence="4">
    <location>
        <begin position="59"/>
        <end position="81"/>
    </location>
</feature>
<proteinExistence type="predicted"/>
<protein>
    <submittedName>
        <fullName evidence="6">AraC-like DNA-binding protein</fullName>
    </submittedName>
</protein>
<evidence type="ECO:0000256" key="3">
    <source>
        <dbReference type="ARBA" id="ARBA00023163"/>
    </source>
</evidence>
<keyword evidence="2" id="KW-0238">DNA-binding</keyword>
<evidence type="ECO:0000313" key="7">
    <source>
        <dbReference type="Proteomes" id="UP001253595"/>
    </source>
</evidence>
<dbReference type="PROSITE" id="PS01124">
    <property type="entry name" value="HTH_ARAC_FAMILY_2"/>
    <property type="match status" value="1"/>
</dbReference>
<reference evidence="6 7" key="1">
    <citation type="submission" date="2023-07" db="EMBL/GenBank/DDBJ databases">
        <title>Sorghum-associated microbial communities from plants grown in Nebraska, USA.</title>
        <authorList>
            <person name="Schachtman D."/>
        </authorList>
    </citation>
    <scope>NUCLEOTIDE SEQUENCE [LARGE SCALE GENOMIC DNA]</scope>
    <source>
        <strain evidence="6 7">BE190</strain>
    </source>
</reference>
<feature type="transmembrane region" description="Helical" evidence="4">
    <location>
        <begin position="34"/>
        <end position="53"/>
    </location>
</feature>
<evidence type="ECO:0000256" key="4">
    <source>
        <dbReference type="SAM" id="Phobius"/>
    </source>
</evidence>
<feature type="domain" description="HTH araC/xylS-type" evidence="5">
    <location>
        <begin position="277"/>
        <end position="383"/>
    </location>
</feature>
<evidence type="ECO:0000313" key="6">
    <source>
        <dbReference type="EMBL" id="MDR7090114.1"/>
    </source>
</evidence>
<dbReference type="Gene3D" id="1.10.10.60">
    <property type="entry name" value="Homeodomain-like"/>
    <property type="match status" value="2"/>
</dbReference>
<sequence length="390" mass="44030">MNTFQTSLFAIAIGYCLLSATGLRSLLPQWRLRYFSVFLLLEALGFGFEWLMLHPSTGFKSLWLGGLMLLSLLIAPCLWLSTLEITRQQTPSPFVLPKLHKCLLAIASLCLLPLLLSAHAGNEFGNAVAPASAYQAMFIHGCMLVCIAIFTLQVPMLVVRIRLMLQKYEQQVFANVSNPHEYSLQAIKWLLLILVVKWMMAILRTLHCMYIGPVGGLGINLFMTIEIIFTLRALFGLTRLKPLALTPASSEDVNLAPSAKSNTEKYTNSPLDEGIRRRIKTKLFAAMENEKLYTQPGFSLKQLSEQLRESPHYLSQVINQDLQTNFYEWVNSYRINAAKQALLTYPDKTILTIAEDAGFNSKSTFNTAFRQQTQMTPSEYRARNLKMASE</sequence>
<accession>A0ABU1UY38</accession>
<keyword evidence="1" id="KW-0805">Transcription regulation</keyword>
<keyword evidence="3" id="KW-0804">Transcription</keyword>
<dbReference type="Pfam" id="PF12833">
    <property type="entry name" value="HTH_18"/>
    <property type="match status" value="1"/>
</dbReference>
<keyword evidence="4" id="KW-0812">Transmembrane</keyword>
<keyword evidence="7" id="KW-1185">Reference proteome</keyword>